<dbReference type="OrthoDB" id="3789824at2759"/>
<keyword evidence="2" id="KW-1133">Transmembrane helix</keyword>
<feature type="transmembrane region" description="Helical" evidence="2">
    <location>
        <begin position="128"/>
        <end position="149"/>
    </location>
</feature>
<gene>
    <name evidence="3" type="ORF">BDW47DRAFT_125590</name>
</gene>
<feature type="transmembrane region" description="Helical" evidence="2">
    <location>
        <begin position="60"/>
        <end position="79"/>
    </location>
</feature>
<sequence>MLASQAAILAARKFKAVYEASTYQMLIANEGIASMVSMAGILPVVITMWSLQKWHRNSPWIFFLSCATFVLSEVALYIAPLPQIKNIDGVKSNYWPESCGGLPPPLIYCIDPWTGGQVLSPQQLFRYILNPFCSLIWLTIVTKWIWSYVHDRSKPPPRRGTLRSFLYLQKIHDWLQRFRQTKWGVRLWRLFSAFTVIVELLFILAVCVDARCFWFIRTMNIIDFGHWSFGQLVAITVWLPVISKYFLLMGGISSYSRSRFPKGYRIVKERTTDTEKDVSQSAYLPVSSSRDSNKTPSRFYSSGTWSDISRAT</sequence>
<evidence type="ECO:0000313" key="4">
    <source>
        <dbReference type="Proteomes" id="UP000234585"/>
    </source>
</evidence>
<feature type="compositionally biased region" description="Polar residues" evidence="1">
    <location>
        <begin position="279"/>
        <end position="312"/>
    </location>
</feature>
<feature type="transmembrane region" description="Helical" evidence="2">
    <location>
        <begin position="228"/>
        <end position="247"/>
    </location>
</feature>
<dbReference type="AlphaFoldDB" id="A0A2I2FC04"/>
<protein>
    <submittedName>
        <fullName evidence="3">Uncharacterized protein</fullName>
    </submittedName>
</protein>
<evidence type="ECO:0000256" key="2">
    <source>
        <dbReference type="SAM" id="Phobius"/>
    </source>
</evidence>
<dbReference type="STRING" id="41067.A0A2I2FC04"/>
<evidence type="ECO:0000313" key="3">
    <source>
        <dbReference type="EMBL" id="PLB38151.1"/>
    </source>
</evidence>
<organism evidence="3 4">
    <name type="scientific">Aspergillus candidus</name>
    <dbReference type="NCBI Taxonomy" id="41067"/>
    <lineage>
        <taxon>Eukaryota</taxon>
        <taxon>Fungi</taxon>
        <taxon>Dikarya</taxon>
        <taxon>Ascomycota</taxon>
        <taxon>Pezizomycotina</taxon>
        <taxon>Eurotiomycetes</taxon>
        <taxon>Eurotiomycetidae</taxon>
        <taxon>Eurotiales</taxon>
        <taxon>Aspergillaceae</taxon>
        <taxon>Aspergillus</taxon>
        <taxon>Aspergillus subgen. Circumdati</taxon>
    </lineage>
</organism>
<reference evidence="3 4" key="1">
    <citation type="submission" date="2017-12" db="EMBL/GenBank/DDBJ databases">
        <authorList>
            <consortium name="DOE Joint Genome Institute"/>
            <person name="Haridas S."/>
            <person name="Kjaerbolling I."/>
            <person name="Vesth T.C."/>
            <person name="Frisvad J.C."/>
            <person name="Nybo J.L."/>
            <person name="Theobald S."/>
            <person name="Kuo A."/>
            <person name="Bowyer P."/>
            <person name="Matsuda Y."/>
            <person name="Mondo S."/>
            <person name="Lyhne E.K."/>
            <person name="Kogle M.E."/>
            <person name="Clum A."/>
            <person name="Lipzen A."/>
            <person name="Salamov A."/>
            <person name="Ngan C.Y."/>
            <person name="Daum C."/>
            <person name="Chiniquy J."/>
            <person name="Barry K."/>
            <person name="LaButti K."/>
            <person name="Simmons B.A."/>
            <person name="Magnuson J.K."/>
            <person name="Mortensen U.H."/>
            <person name="Larsen T.O."/>
            <person name="Grigoriev I.V."/>
            <person name="Baker S.E."/>
            <person name="Andersen M.R."/>
            <person name="Nordberg H.P."/>
            <person name="Cantor M.N."/>
            <person name="Hua S.X."/>
        </authorList>
    </citation>
    <scope>NUCLEOTIDE SEQUENCE [LARGE SCALE GENOMIC DNA]</scope>
    <source>
        <strain evidence="3 4">CBS 102.13</strain>
    </source>
</reference>
<dbReference type="RefSeq" id="XP_024672163.1">
    <property type="nucleotide sequence ID" value="XM_024816408.1"/>
</dbReference>
<proteinExistence type="predicted"/>
<name>A0A2I2FC04_ASPCN</name>
<evidence type="ECO:0000256" key="1">
    <source>
        <dbReference type="SAM" id="MobiDB-lite"/>
    </source>
</evidence>
<feature type="transmembrane region" description="Helical" evidence="2">
    <location>
        <begin position="187"/>
        <end position="216"/>
    </location>
</feature>
<dbReference type="GeneID" id="36523568"/>
<accession>A0A2I2FC04</accession>
<feature type="transmembrane region" description="Helical" evidence="2">
    <location>
        <begin position="32"/>
        <end position="51"/>
    </location>
</feature>
<dbReference type="Proteomes" id="UP000234585">
    <property type="component" value="Unassembled WGS sequence"/>
</dbReference>
<feature type="region of interest" description="Disordered" evidence="1">
    <location>
        <begin position="271"/>
        <end position="312"/>
    </location>
</feature>
<keyword evidence="2" id="KW-0472">Membrane</keyword>
<dbReference type="EMBL" id="KZ559137">
    <property type="protein sequence ID" value="PLB38151.1"/>
    <property type="molecule type" value="Genomic_DNA"/>
</dbReference>
<keyword evidence="2" id="KW-0812">Transmembrane</keyword>
<keyword evidence="4" id="KW-1185">Reference proteome</keyword>